<sequence>MKKLVLGTVIMASLLVGQMGYASESTSTSSTDNSSSKVLSSEVNDTTETTTDESIPDALAMTKSDIFLLMNDMVNEGKLSQFQYEGLISRLEKVNTVEEATLVYSDANDLAKQNKELYQSSFDEKVYNTKHQLELLVQAGRLTQKQADEFVAKVDSSKTIDALDDIWAEIEKAVDKISTKATSTIETNITETSTTENDKKTETVAKIPNSSDKQSASLPKTGEKKSSVGLQLSLVASLFLVSILMKRKL</sequence>
<organism evidence="3 4">
    <name type="scientific">Vagococcus luciliae</name>
    <dbReference type="NCBI Taxonomy" id="2920380"/>
    <lineage>
        <taxon>Bacteria</taxon>
        <taxon>Bacillati</taxon>
        <taxon>Bacillota</taxon>
        <taxon>Bacilli</taxon>
        <taxon>Lactobacillales</taxon>
        <taxon>Enterococcaceae</taxon>
        <taxon>Vagococcus</taxon>
    </lineage>
</organism>
<dbReference type="Proteomes" id="UP001058273">
    <property type="component" value="Chromosome"/>
</dbReference>
<keyword evidence="4" id="KW-1185">Reference proteome</keyword>
<name>A0ABY5NYH6_9ENTE</name>
<feature type="chain" id="PRO_5046211066" description="Gram-positive cocci surface proteins LPxTG domain-containing protein" evidence="2">
    <location>
        <begin position="23"/>
        <end position="249"/>
    </location>
</feature>
<evidence type="ECO:0000313" key="3">
    <source>
        <dbReference type="EMBL" id="UUV98572.1"/>
    </source>
</evidence>
<feature type="region of interest" description="Disordered" evidence="1">
    <location>
        <begin position="191"/>
        <end position="222"/>
    </location>
</feature>
<proteinExistence type="predicted"/>
<evidence type="ECO:0000313" key="4">
    <source>
        <dbReference type="Proteomes" id="UP001058273"/>
    </source>
</evidence>
<reference evidence="3" key="1">
    <citation type="submission" date="2022-08" db="EMBL/GenBank/DDBJ databases">
        <title>Genome sequence of Vagococcus luciliae DSM 112651.</title>
        <authorList>
            <person name="Juan G."/>
            <person name="Anja P."/>
            <person name="Rolf D."/>
            <person name="Kampfer P."/>
            <person name="Vilcinskas A."/>
        </authorList>
    </citation>
    <scope>NUCLEOTIDE SEQUENCE</scope>
    <source>
        <strain evidence="3">G314FT</strain>
    </source>
</reference>
<dbReference type="NCBIfam" id="TIGR01167">
    <property type="entry name" value="LPXTG_anchor"/>
    <property type="match status" value="1"/>
</dbReference>
<gene>
    <name evidence="3" type="ORF">G314FT_07250</name>
</gene>
<feature type="compositionally biased region" description="Polar residues" evidence="1">
    <location>
        <begin position="208"/>
        <end position="218"/>
    </location>
</feature>
<dbReference type="EMBL" id="CP102451">
    <property type="protein sequence ID" value="UUV98572.1"/>
    <property type="molecule type" value="Genomic_DNA"/>
</dbReference>
<reference evidence="3" key="2">
    <citation type="submission" date="2022-08" db="EMBL/GenBank/DDBJ databases">
        <authorList>
            <person name="Poehlein A."/>
            <person name="Guzman J."/>
            <person name="Daniel R."/>
            <person name="Vilcinskas A."/>
        </authorList>
    </citation>
    <scope>NUCLEOTIDE SEQUENCE</scope>
    <source>
        <strain evidence="3">G314FT</strain>
    </source>
</reference>
<protein>
    <recommendedName>
        <fullName evidence="5">Gram-positive cocci surface proteins LPxTG domain-containing protein</fullName>
    </recommendedName>
</protein>
<feature type="region of interest" description="Disordered" evidence="1">
    <location>
        <begin position="23"/>
        <end position="53"/>
    </location>
</feature>
<evidence type="ECO:0000256" key="2">
    <source>
        <dbReference type="SAM" id="SignalP"/>
    </source>
</evidence>
<accession>A0ABY5NYH6</accession>
<evidence type="ECO:0000256" key="1">
    <source>
        <dbReference type="SAM" id="MobiDB-lite"/>
    </source>
</evidence>
<evidence type="ECO:0008006" key="5">
    <source>
        <dbReference type="Google" id="ProtNLM"/>
    </source>
</evidence>
<feature type="compositionally biased region" description="Low complexity" evidence="1">
    <location>
        <begin position="23"/>
        <end position="49"/>
    </location>
</feature>
<feature type="signal peptide" evidence="2">
    <location>
        <begin position="1"/>
        <end position="22"/>
    </location>
</feature>
<dbReference type="RefSeq" id="WP_257702089.1">
    <property type="nucleotide sequence ID" value="NZ_CP102451.1"/>
</dbReference>
<keyword evidence="2" id="KW-0732">Signal</keyword>